<accession>A0ABN6ZNH8</accession>
<evidence type="ECO:0000313" key="1">
    <source>
        <dbReference type="EMBL" id="BES81821.1"/>
    </source>
</evidence>
<name>A0ABN6ZNH8_9CREN</name>
<organism evidence="1 2">
    <name type="scientific">Pyrodictium abyssi</name>
    <dbReference type="NCBI Taxonomy" id="54256"/>
    <lineage>
        <taxon>Archaea</taxon>
        <taxon>Thermoproteota</taxon>
        <taxon>Thermoprotei</taxon>
        <taxon>Desulfurococcales</taxon>
        <taxon>Pyrodictiaceae</taxon>
        <taxon>Pyrodictium</taxon>
    </lineage>
</organism>
<proteinExistence type="predicted"/>
<dbReference type="Proteomes" id="UP001341135">
    <property type="component" value="Chromosome"/>
</dbReference>
<dbReference type="EMBL" id="AP028907">
    <property type="protein sequence ID" value="BES81821.1"/>
    <property type="molecule type" value="Genomic_DNA"/>
</dbReference>
<sequence>MLHAPDTGFPRPRRVEAETIQELVRAAEELGGEGIVVLFPGETYLGFPWWNYMLKIKNRRYVLQSLLGAAEVDEATRRSMYRRIARLAAAGRIDDLLPLLEGTPFASFASRYREEYRKLVKAYTRLSEALRAAAARHGEEKVRNYLRWNLAMASLADSLEQILENPEAAASHAVREKLLAKGGPEALLNALQRYRRRIEAVAREIAEKL</sequence>
<keyword evidence="2" id="KW-1185">Reference proteome</keyword>
<reference evidence="1 2" key="1">
    <citation type="submission" date="2023-09" db="EMBL/GenBank/DDBJ databases">
        <title>Pyrofollis japonicus gen. nov. sp. nov., a novel member of the family Pyrodictiaceae isolated from the Iheya North hydrothermal field.</title>
        <authorList>
            <person name="Miyazaki U."/>
            <person name="Sanari M."/>
            <person name="Tame A."/>
            <person name="Kitajima M."/>
            <person name="Okamoto A."/>
            <person name="Sawayama S."/>
            <person name="Miyazaki J."/>
            <person name="Takai K."/>
            <person name="Nakagawa S."/>
        </authorList>
    </citation>
    <scope>NUCLEOTIDE SEQUENCE [LARGE SCALE GENOMIC DNA]</scope>
    <source>
        <strain evidence="1 2">AV2</strain>
    </source>
</reference>
<gene>
    <name evidence="1" type="ORF">PABY_13880</name>
</gene>
<protein>
    <submittedName>
        <fullName evidence="1">Uncharacterized protein</fullName>
    </submittedName>
</protein>
<evidence type="ECO:0000313" key="2">
    <source>
        <dbReference type="Proteomes" id="UP001341135"/>
    </source>
</evidence>